<feature type="domain" description="Heavy metal binding" evidence="4">
    <location>
        <begin position="43"/>
        <end position="68"/>
    </location>
</feature>
<dbReference type="Pfam" id="PF25975">
    <property type="entry name" value="CzcB_C"/>
    <property type="match status" value="1"/>
</dbReference>
<evidence type="ECO:0000256" key="3">
    <source>
        <dbReference type="SAM" id="Phobius"/>
    </source>
</evidence>
<evidence type="ECO:0000256" key="2">
    <source>
        <dbReference type="ARBA" id="ARBA00022448"/>
    </source>
</evidence>
<keyword evidence="3" id="KW-0472">Membrane</keyword>
<evidence type="ECO:0000313" key="8">
    <source>
        <dbReference type="Proteomes" id="UP001250662"/>
    </source>
</evidence>
<sequence length="438" mass="49414">MLKKLITYFVFAIIGLLLGYFIFGTTSEVSDLEINESVNPIGKWSCSMHPQIDGEENGVCPLCNMDLVFTSDVKEKLSSYQFRMSDDAITLANIQTIRVGIEPPNNSILKLSGVITTNKENDAVQTTLFDGRIDKLYQNSIGEKIRKGQEIGLIYSPELYAAQDKLLTSISYRDTHKKLFNSARNTLGLWKLNDKQIEEILEAGKPIVNFPLFADVTGTITEILASEGGYYSQGDPLFKTSDLRTLWGEFDAYESQLSFLKIGQEIDIQLTSFPNEKINAKITYIEPLVNKEKRTVLVRVFIKNQKGILKPGMFAKALVNQVNLNKELPILPKSAVLWTGKRSVVYKKPFSDKSIFEMVEVELGRRLGDFYEIQSGIREGDVIVNEGAFTIDAAAQLKGKKSMMSNKTIDSEIHHHENMKMELKDVPEKKDLSAHYNR</sequence>
<evidence type="ECO:0000256" key="1">
    <source>
        <dbReference type="ARBA" id="ARBA00009477"/>
    </source>
</evidence>
<feature type="transmembrane region" description="Helical" evidence="3">
    <location>
        <begin position="5"/>
        <end position="23"/>
    </location>
</feature>
<dbReference type="PANTHER" id="PTHR30097:SF15">
    <property type="entry name" value="CATION EFFLUX SYSTEM PROTEIN CUSB"/>
    <property type="match status" value="1"/>
</dbReference>
<dbReference type="InterPro" id="IPR006143">
    <property type="entry name" value="RND_pump_MFP"/>
</dbReference>
<dbReference type="Proteomes" id="UP001250662">
    <property type="component" value="Unassembled WGS sequence"/>
</dbReference>
<dbReference type="InterPro" id="IPR058649">
    <property type="entry name" value="CzcB_C"/>
</dbReference>
<evidence type="ECO:0000259" key="5">
    <source>
        <dbReference type="Pfam" id="PF25954"/>
    </source>
</evidence>
<comment type="caution">
    <text evidence="7">The sequence shown here is derived from an EMBL/GenBank/DDBJ whole genome shotgun (WGS) entry which is preliminary data.</text>
</comment>
<dbReference type="Gene3D" id="2.40.30.170">
    <property type="match status" value="1"/>
</dbReference>
<keyword evidence="2" id="KW-0813">Transport</keyword>
<dbReference type="SUPFAM" id="SSF111369">
    <property type="entry name" value="HlyD-like secretion proteins"/>
    <property type="match status" value="1"/>
</dbReference>
<dbReference type="Pfam" id="PF25954">
    <property type="entry name" value="Beta-barrel_RND_2"/>
    <property type="match status" value="1"/>
</dbReference>
<keyword evidence="3" id="KW-0812">Transmembrane</keyword>
<feature type="domain" description="CzcB-like C-terminal circularly permuted SH3-like" evidence="6">
    <location>
        <begin position="332"/>
        <end position="391"/>
    </location>
</feature>
<evidence type="ECO:0000313" key="7">
    <source>
        <dbReference type="EMBL" id="MDT0622657.1"/>
    </source>
</evidence>
<proteinExistence type="inferred from homology"/>
<keyword evidence="3" id="KW-1133">Transmembrane helix</keyword>
<dbReference type="InterPro" id="IPR045800">
    <property type="entry name" value="HMBD"/>
</dbReference>
<keyword evidence="8" id="KW-1185">Reference proteome</keyword>
<name>A0ABU3BKG5_9FLAO</name>
<dbReference type="InterPro" id="IPR051909">
    <property type="entry name" value="MFP_Cation_Efflux"/>
</dbReference>
<dbReference type="PANTHER" id="PTHR30097">
    <property type="entry name" value="CATION EFFLUX SYSTEM PROTEIN CUSB"/>
    <property type="match status" value="1"/>
</dbReference>
<organism evidence="7 8">
    <name type="scientific">Croceitalea vernalis</name>
    <dbReference type="NCBI Taxonomy" id="3075599"/>
    <lineage>
        <taxon>Bacteria</taxon>
        <taxon>Pseudomonadati</taxon>
        <taxon>Bacteroidota</taxon>
        <taxon>Flavobacteriia</taxon>
        <taxon>Flavobacteriales</taxon>
        <taxon>Flavobacteriaceae</taxon>
        <taxon>Croceitalea</taxon>
    </lineage>
</organism>
<dbReference type="EMBL" id="JAVRHU010000004">
    <property type="protein sequence ID" value="MDT0622657.1"/>
    <property type="molecule type" value="Genomic_DNA"/>
</dbReference>
<dbReference type="Gene3D" id="2.40.420.20">
    <property type="match status" value="1"/>
</dbReference>
<feature type="domain" description="CusB-like beta-barrel" evidence="5">
    <location>
        <begin position="245"/>
        <end position="319"/>
    </location>
</feature>
<protein>
    <submittedName>
        <fullName evidence="7">Efflux RND transporter periplasmic adaptor subunit</fullName>
    </submittedName>
</protein>
<gene>
    <name evidence="7" type="ORF">RM520_13590</name>
</gene>
<dbReference type="NCBIfam" id="TIGR01730">
    <property type="entry name" value="RND_mfp"/>
    <property type="match status" value="1"/>
</dbReference>
<evidence type="ECO:0000259" key="6">
    <source>
        <dbReference type="Pfam" id="PF25975"/>
    </source>
</evidence>
<dbReference type="InterPro" id="IPR058792">
    <property type="entry name" value="Beta-barrel_RND_2"/>
</dbReference>
<accession>A0ABU3BKG5</accession>
<dbReference type="RefSeq" id="WP_311388354.1">
    <property type="nucleotide sequence ID" value="NZ_JAVRHU010000004.1"/>
</dbReference>
<reference evidence="7 8" key="1">
    <citation type="submission" date="2023-09" db="EMBL/GenBank/DDBJ databases">
        <authorList>
            <person name="Rey-Velasco X."/>
        </authorList>
    </citation>
    <scope>NUCLEOTIDE SEQUENCE [LARGE SCALE GENOMIC DNA]</scope>
    <source>
        <strain evidence="7 8">P007</strain>
    </source>
</reference>
<dbReference type="Pfam" id="PF19335">
    <property type="entry name" value="HMBD"/>
    <property type="match status" value="1"/>
</dbReference>
<comment type="similarity">
    <text evidence="1">Belongs to the membrane fusion protein (MFP) (TC 8.A.1) family.</text>
</comment>
<evidence type="ECO:0000259" key="4">
    <source>
        <dbReference type="Pfam" id="PF19335"/>
    </source>
</evidence>